<protein>
    <submittedName>
        <fullName evidence="1">Uncharacterized protein</fullName>
    </submittedName>
</protein>
<keyword evidence="2" id="KW-1185">Reference proteome</keyword>
<accession>A0ACD3A097</accession>
<evidence type="ECO:0000313" key="2">
    <source>
        <dbReference type="Proteomes" id="UP000308600"/>
    </source>
</evidence>
<reference evidence="1 2" key="1">
    <citation type="journal article" date="2019" name="Nat. Ecol. Evol.">
        <title>Megaphylogeny resolves global patterns of mushroom evolution.</title>
        <authorList>
            <person name="Varga T."/>
            <person name="Krizsan K."/>
            <person name="Foldi C."/>
            <person name="Dima B."/>
            <person name="Sanchez-Garcia M."/>
            <person name="Sanchez-Ramirez S."/>
            <person name="Szollosi G.J."/>
            <person name="Szarkandi J.G."/>
            <person name="Papp V."/>
            <person name="Albert L."/>
            <person name="Andreopoulos W."/>
            <person name="Angelini C."/>
            <person name="Antonin V."/>
            <person name="Barry K.W."/>
            <person name="Bougher N.L."/>
            <person name="Buchanan P."/>
            <person name="Buyck B."/>
            <person name="Bense V."/>
            <person name="Catcheside P."/>
            <person name="Chovatia M."/>
            <person name="Cooper J."/>
            <person name="Damon W."/>
            <person name="Desjardin D."/>
            <person name="Finy P."/>
            <person name="Geml J."/>
            <person name="Haridas S."/>
            <person name="Hughes K."/>
            <person name="Justo A."/>
            <person name="Karasinski D."/>
            <person name="Kautmanova I."/>
            <person name="Kiss B."/>
            <person name="Kocsube S."/>
            <person name="Kotiranta H."/>
            <person name="LaButti K.M."/>
            <person name="Lechner B.E."/>
            <person name="Liimatainen K."/>
            <person name="Lipzen A."/>
            <person name="Lukacs Z."/>
            <person name="Mihaltcheva S."/>
            <person name="Morgado L.N."/>
            <person name="Niskanen T."/>
            <person name="Noordeloos M.E."/>
            <person name="Ohm R.A."/>
            <person name="Ortiz-Santana B."/>
            <person name="Ovrebo C."/>
            <person name="Racz N."/>
            <person name="Riley R."/>
            <person name="Savchenko A."/>
            <person name="Shiryaev A."/>
            <person name="Soop K."/>
            <person name="Spirin V."/>
            <person name="Szebenyi C."/>
            <person name="Tomsovsky M."/>
            <person name="Tulloss R.E."/>
            <person name="Uehling J."/>
            <person name="Grigoriev I.V."/>
            <person name="Vagvolgyi C."/>
            <person name="Papp T."/>
            <person name="Martin F.M."/>
            <person name="Miettinen O."/>
            <person name="Hibbett D.S."/>
            <person name="Nagy L.G."/>
        </authorList>
    </citation>
    <scope>NUCLEOTIDE SEQUENCE [LARGE SCALE GENOMIC DNA]</scope>
    <source>
        <strain evidence="1 2">NL-1719</strain>
    </source>
</reference>
<proteinExistence type="predicted"/>
<gene>
    <name evidence="1" type="ORF">BDN72DRAFT_865291</name>
</gene>
<sequence length="193" mass="21007">MSSSPVSSLPPVPQPDRDVGANSLPPRPRRNVVIGSPPPRPRRNVVVGSPPPPYSQLPPPYSPQRTVTRPNANGERRASRAVRMHNPIHQPRPRRLIPNPTGRNLVGMLTRSVPPTPSVSRAPSPTTGNSTTDDEIVIIESRRTRYAPGEGDGTAQNPFEIVEIEELDTWVSTESGDVEMLSSLEVEISIADI</sequence>
<name>A0ACD3A097_9AGAR</name>
<dbReference type="EMBL" id="ML209031">
    <property type="protein sequence ID" value="TFK59273.1"/>
    <property type="molecule type" value="Genomic_DNA"/>
</dbReference>
<organism evidence="1 2">
    <name type="scientific">Pluteus cervinus</name>
    <dbReference type="NCBI Taxonomy" id="181527"/>
    <lineage>
        <taxon>Eukaryota</taxon>
        <taxon>Fungi</taxon>
        <taxon>Dikarya</taxon>
        <taxon>Basidiomycota</taxon>
        <taxon>Agaricomycotina</taxon>
        <taxon>Agaricomycetes</taxon>
        <taxon>Agaricomycetidae</taxon>
        <taxon>Agaricales</taxon>
        <taxon>Pluteineae</taxon>
        <taxon>Pluteaceae</taxon>
        <taxon>Pluteus</taxon>
    </lineage>
</organism>
<dbReference type="Proteomes" id="UP000308600">
    <property type="component" value="Unassembled WGS sequence"/>
</dbReference>
<evidence type="ECO:0000313" key="1">
    <source>
        <dbReference type="EMBL" id="TFK59273.1"/>
    </source>
</evidence>